<dbReference type="InterPro" id="IPR029063">
    <property type="entry name" value="SAM-dependent_MTases_sf"/>
</dbReference>
<dbReference type="Proteomes" id="UP000183376">
    <property type="component" value="Chromosome I"/>
</dbReference>
<dbReference type="PANTHER" id="PTHR32379">
    <property type="entry name" value="GUANIDINOACETATE N-METHYLTRANSFERASE"/>
    <property type="match status" value="1"/>
</dbReference>
<dbReference type="Gene3D" id="3.40.50.150">
    <property type="entry name" value="Vaccinia Virus protein VP39"/>
    <property type="match status" value="1"/>
</dbReference>
<dbReference type="SUPFAM" id="SSF53335">
    <property type="entry name" value="S-adenosyl-L-methionine-dependent methyltransferases"/>
    <property type="match status" value="1"/>
</dbReference>
<dbReference type="RefSeq" id="WP_030433431.1">
    <property type="nucleotide sequence ID" value="NZ_JOEF01000042.1"/>
</dbReference>
<keyword evidence="2" id="KW-1185">Reference proteome</keyword>
<gene>
    <name evidence="1" type="ORF">SAMN04489726_0583</name>
</gene>
<name>A0A1G9RP13_ALLAB</name>
<dbReference type="AlphaFoldDB" id="A0A1G9RP13"/>
<keyword evidence="1" id="KW-0489">Methyltransferase</keyword>
<dbReference type="CDD" id="cd02440">
    <property type="entry name" value="AdoMet_MTases"/>
    <property type="match status" value="1"/>
</dbReference>
<dbReference type="GO" id="GO:0030731">
    <property type="term" value="F:guanidinoacetate N-methyltransferase activity"/>
    <property type="evidence" value="ECO:0007669"/>
    <property type="project" value="TreeGrafter"/>
</dbReference>
<keyword evidence="1" id="KW-0808">Transferase</keyword>
<dbReference type="InterPro" id="IPR051038">
    <property type="entry name" value="RMT2/GAMT_Mtase"/>
</dbReference>
<proteinExistence type="predicted"/>
<accession>A0A1G9RP13</accession>
<dbReference type="GO" id="GO:0006601">
    <property type="term" value="P:creatine biosynthetic process"/>
    <property type="evidence" value="ECO:0007669"/>
    <property type="project" value="TreeGrafter"/>
</dbReference>
<protein>
    <submittedName>
        <fullName evidence="1">Guanidinoacetate N-methyltransferase</fullName>
    </submittedName>
</protein>
<evidence type="ECO:0000313" key="2">
    <source>
        <dbReference type="Proteomes" id="UP000183376"/>
    </source>
</evidence>
<dbReference type="EMBL" id="LT629701">
    <property type="protein sequence ID" value="SDM24932.1"/>
    <property type="molecule type" value="Genomic_DNA"/>
</dbReference>
<dbReference type="STRING" id="211114.SAMN04489726_0583"/>
<evidence type="ECO:0000313" key="1">
    <source>
        <dbReference type="EMBL" id="SDM24932.1"/>
    </source>
</evidence>
<dbReference type="GO" id="GO:0005737">
    <property type="term" value="C:cytoplasm"/>
    <property type="evidence" value="ECO:0007669"/>
    <property type="project" value="TreeGrafter"/>
</dbReference>
<dbReference type="GO" id="GO:0032259">
    <property type="term" value="P:methylation"/>
    <property type="evidence" value="ECO:0007669"/>
    <property type="project" value="UniProtKB-KW"/>
</dbReference>
<reference evidence="1 2" key="1">
    <citation type="submission" date="2016-10" db="EMBL/GenBank/DDBJ databases">
        <authorList>
            <person name="de Groot N.N."/>
        </authorList>
    </citation>
    <scope>NUCLEOTIDE SEQUENCE [LARGE SCALE GENOMIC DNA]</scope>
    <source>
        <strain evidence="1 2">DSM 44149</strain>
    </source>
</reference>
<organism evidence="1 2">
    <name type="scientific">Allokutzneria albata</name>
    <name type="common">Kibdelosporangium albatum</name>
    <dbReference type="NCBI Taxonomy" id="211114"/>
    <lineage>
        <taxon>Bacteria</taxon>
        <taxon>Bacillati</taxon>
        <taxon>Actinomycetota</taxon>
        <taxon>Actinomycetes</taxon>
        <taxon>Pseudonocardiales</taxon>
        <taxon>Pseudonocardiaceae</taxon>
        <taxon>Allokutzneria</taxon>
    </lineage>
</organism>
<dbReference type="eggNOG" id="COG4122">
    <property type="taxonomic scope" value="Bacteria"/>
</dbReference>
<dbReference type="OrthoDB" id="9804312at2"/>
<sequence length="272" mass="30783">MRRTFTDFTIEVDMKRPDFLRSRGNGQRNLLLGRAVAELAADLHHLDSIQREVFVDGAWRPHIRSDWASSGADYSDSSQLLIEGQQVMQDWEHPLMRKLAENACLHKGDILEVGFGMGISAGYVQDCGVRSHTIIEINKGVAERFEDWRAQRPGADIRLAFGGWQDVIDDLGQFDGILYDTYPTDEDEFVKTLGPKVVTLAATFFPAAAAHLRPGGIFSYYTNEIDSLSRAHQRLLLEHFSSFTVELVRDLRPPADCTYWWADRMAAVTAYK</sequence>
<dbReference type="PANTHER" id="PTHR32379:SF1">
    <property type="entry name" value="GUANIDINOACETATE N-METHYLTRANSFERASE"/>
    <property type="match status" value="1"/>
</dbReference>